<keyword evidence="5 11" id="KW-0375">Hydrogen ion transport</keyword>
<organism evidence="13">
    <name type="scientific">Rhizochromulina marina</name>
    <dbReference type="NCBI Taxonomy" id="1034831"/>
    <lineage>
        <taxon>Eukaryota</taxon>
        <taxon>Sar</taxon>
        <taxon>Stramenopiles</taxon>
        <taxon>Ochrophyta</taxon>
        <taxon>Dictyochophyceae</taxon>
        <taxon>Rhizochromulinales</taxon>
        <taxon>Rhizochromulina</taxon>
    </lineage>
</organism>
<keyword evidence="9" id="KW-0066">ATP synthesis</keyword>
<evidence type="ECO:0000256" key="9">
    <source>
        <dbReference type="ARBA" id="ARBA00023310"/>
    </source>
</evidence>
<evidence type="ECO:0000256" key="3">
    <source>
        <dbReference type="ARBA" id="ARBA00022547"/>
    </source>
</evidence>
<keyword evidence="3 11" id="KW-0138">CF(0)</keyword>
<keyword evidence="7 11" id="KW-0406">Ion transport</keyword>
<comment type="subcellular location">
    <subcellularLocation>
        <location evidence="1">Membrane</location>
        <topology evidence="1">Single-pass membrane protein</topology>
    </subcellularLocation>
</comment>
<dbReference type="AlphaFoldDB" id="A0A514CPY3"/>
<keyword evidence="13" id="KW-0934">Plastid</keyword>
<dbReference type="GO" id="GO:0015078">
    <property type="term" value="F:proton transmembrane transporter activity"/>
    <property type="evidence" value="ECO:0007669"/>
    <property type="project" value="InterPro"/>
</dbReference>
<evidence type="ECO:0000256" key="10">
    <source>
        <dbReference type="ARBA" id="ARBA00025198"/>
    </source>
</evidence>
<comment type="function">
    <text evidence="10">F(1)F(0) ATP synthase produces ATP from ADP in the presence of a proton or sodium gradient. F-type ATPases consist of two structural domains, F(1) containing the extramembraneous catalytic core and F(0) containing the membrane proton channel, linked together by a central stalk and a peripheral stalk. During catalysis, ATP synthesis in the catalytic domain of F(1) is coupled via a rotary mechanism of the central stalk subunits to proton translocation.</text>
</comment>
<reference evidence="13" key="1">
    <citation type="submission" date="2019-02" db="EMBL/GenBank/DDBJ databases">
        <title>Dictyochophyceae plastid genomes reveal unusual variability of their organisation.</title>
        <authorList>
            <person name="Han K.Y."/>
            <person name="Maciszewski K."/>
            <person name="Graf L."/>
            <person name="Andersen R.A."/>
            <person name="Karnkowska A."/>
            <person name="Yoon H.S."/>
        </authorList>
    </citation>
    <scope>NUCLEOTIDE SEQUENCE</scope>
</reference>
<feature type="coiled-coil region" evidence="12">
    <location>
        <begin position="61"/>
        <end position="95"/>
    </location>
</feature>
<evidence type="ECO:0000256" key="11">
    <source>
        <dbReference type="RuleBase" id="RU003848"/>
    </source>
</evidence>
<keyword evidence="4 11" id="KW-0812">Transmembrane</keyword>
<evidence type="ECO:0000256" key="5">
    <source>
        <dbReference type="ARBA" id="ARBA00022781"/>
    </source>
</evidence>
<keyword evidence="6" id="KW-1133">Transmembrane helix</keyword>
<sequence>MEPQFLSSLLLAGSGEFGINTNILETNLVNQLILAGGLFVIGRDFLNESLSQRQTEIITNVQNSEKRLAEASTRLAEAKKQLSQAKLIMEDIRKETRKPS</sequence>
<evidence type="ECO:0000256" key="12">
    <source>
        <dbReference type="SAM" id="Coils"/>
    </source>
</evidence>
<keyword evidence="8" id="KW-0472">Membrane</keyword>
<proteinExistence type="inferred from homology"/>
<evidence type="ECO:0000256" key="8">
    <source>
        <dbReference type="ARBA" id="ARBA00023136"/>
    </source>
</evidence>
<dbReference type="Pfam" id="PF00430">
    <property type="entry name" value="ATP-synt_B"/>
    <property type="match status" value="1"/>
</dbReference>
<dbReference type="GeneID" id="40865484"/>
<keyword evidence="12" id="KW-0175">Coiled coil</keyword>
<dbReference type="RefSeq" id="YP_009675017.1">
    <property type="nucleotide sequence ID" value="NC_043890.1"/>
</dbReference>
<dbReference type="GO" id="GO:0015986">
    <property type="term" value="P:proton motive force-driven ATP synthesis"/>
    <property type="evidence" value="ECO:0007669"/>
    <property type="project" value="InterPro"/>
</dbReference>
<dbReference type="GO" id="GO:0045259">
    <property type="term" value="C:proton-transporting ATP synthase complex"/>
    <property type="evidence" value="ECO:0007669"/>
    <property type="project" value="UniProtKB-KW"/>
</dbReference>
<protein>
    <submittedName>
        <fullName evidence="13">ATP synthase CF0 B subunit</fullName>
    </submittedName>
</protein>
<gene>
    <name evidence="13" type="primary">atpF</name>
</gene>
<dbReference type="CDD" id="cd06503">
    <property type="entry name" value="ATP-synt_Fo_b"/>
    <property type="match status" value="1"/>
</dbReference>
<evidence type="ECO:0000256" key="6">
    <source>
        <dbReference type="ARBA" id="ARBA00022989"/>
    </source>
</evidence>
<evidence type="ECO:0000313" key="13">
    <source>
        <dbReference type="EMBL" id="QDH81868.1"/>
    </source>
</evidence>
<evidence type="ECO:0000256" key="7">
    <source>
        <dbReference type="ARBA" id="ARBA00023065"/>
    </source>
</evidence>
<dbReference type="PANTHER" id="PTHR34264">
    <property type="entry name" value="ATP SYNTHASE SUBUNIT B, CHLOROPLASTIC"/>
    <property type="match status" value="1"/>
</dbReference>
<evidence type="ECO:0000256" key="1">
    <source>
        <dbReference type="ARBA" id="ARBA00004167"/>
    </source>
</evidence>
<geneLocation type="chloroplast" evidence="13"/>
<comment type="similarity">
    <text evidence="11">Belongs to the ATPase B chain family.</text>
</comment>
<dbReference type="InterPro" id="IPR002146">
    <property type="entry name" value="ATP_synth_b/b'su_bac/chlpt"/>
</dbReference>
<keyword evidence="2 11" id="KW-0813">Transport</keyword>
<evidence type="ECO:0000256" key="2">
    <source>
        <dbReference type="ARBA" id="ARBA00022448"/>
    </source>
</evidence>
<accession>A0A514CPY3</accession>
<evidence type="ECO:0000256" key="4">
    <source>
        <dbReference type="ARBA" id="ARBA00022692"/>
    </source>
</evidence>
<dbReference type="PANTHER" id="PTHR34264:SF3">
    <property type="entry name" value="ATP SYNTHASE SUBUNIT B, CHLOROPLASTIC"/>
    <property type="match status" value="1"/>
</dbReference>
<name>A0A514CPY3_9STRA</name>
<keyword evidence="13" id="KW-0150">Chloroplast</keyword>
<dbReference type="EMBL" id="MK561360">
    <property type="protein sequence ID" value="QDH81868.1"/>
    <property type="molecule type" value="Genomic_DNA"/>
</dbReference>